<dbReference type="Proteomes" id="UP001060215">
    <property type="component" value="Chromosome 12"/>
</dbReference>
<evidence type="ECO:0000313" key="2">
    <source>
        <dbReference type="Proteomes" id="UP001060215"/>
    </source>
</evidence>
<evidence type="ECO:0000313" key="1">
    <source>
        <dbReference type="EMBL" id="KAI7995391.1"/>
    </source>
</evidence>
<sequence length="211" mass="23058">MRFNYLVQAFLYTLLSSSSLTATQPSDLSINTTTVLDIEGHELQSSTKYYTFPVESPNRGGGLTLASKDGTCPYYVMQESFESSNGLPLRFLTIDNNKTKSITLSTDVNIAFFAATTCVQSTVWRVGGVSEVTGRRYVRSGGVAGRPGGETVNNWFRIEKDGSGNGYEIVFCPSVCGSCKVVCGDVAVFYEDGKRWLGLSDEPLLVMFKKV</sequence>
<protein>
    <submittedName>
        <fullName evidence="1">Kunitz trypsin inhibitor 2</fullName>
    </submittedName>
</protein>
<dbReference type="EMBL" id="CM045769">
    <property type="protein sequence ID" value="KAI7995391.1"/>
    <property type="molecule type" value="Genomic_DNA"/>
</dbReference>
<proteinExistence type="predicted"/>
<comment type="caution">
    <text evidence="1">The sequence shown here is derived from an EMBL/GenBank/DDBJ whole genome shotgun (WGS) entry which is preliminary data.</text>
</comment>
<accession>A0ACC0G6X1</accession>
<reference evidence="1 2" key="1">
    <citation type="journal article" date="2022" name="Plant J.">
        <title>Chromosome-level genome of Camellia lanceoleosa provides a valuable resource for understanding genome evolution and self-incompatibility.</title>
        <authorList>
            <person name="Gong W."/>
            <person name="Xiao S."/>
            <person name="Wang L."/>
            <person name="Liao Z."/>
            <person name="Chang Y."/>
            <person name="Mo W."/>
            <person name="Hu G."/>
            <person name="Li W."/>
            <person name="Zhao G."/>
            <person name="Zhu H."/>
            <person name="Hu X."/>
            <person name="Ji K."/>
            <person name="Xiang X."/>
            <person name="Song Q."/>
            <person name="Yuan D."/>
            <person name="Jin S."/>
            <person name="Zhang L."/>
        </authorList>
    </citation>
    <scope>NUCLEOTIDE SEQUENCE [LARGE SCALE GENOMIC DNA]</scope>
    <source>
        <strain evidence="1">SQ_2022a</strain>
    </source>
</reference>
<name>A0ACC0G6X1_9ERIC</name>
<keyword evidence="2" id="KW-1185">Reference proteome</keyword>
<gene>
    <name evidence="1" type="ORF">LOK49_LG11G00479</name>
</gene>
<organism evidence="1 2">
    <name type="scientific">Camellia lanceoleosa</name>
    <dbReference type="NCBI Taxonomy" id="1840588"/>
    <lineage>
        <taxon>Eukaryota</taxon>
        <taxon>Viridiplantae</taxon>
        <taxon>Streptophyta</taxon>
        <taxon>Embryophyta</taxon>
        <taxon>Tracheophyta</taxon>
        <taxon>Spermatophyta</taxon>
        <taxon>Magnoliopsida</taxon>
        <taxon>eudicotyledons</taxon>
        <taxon>Gunneridae</taxon>
        <taxon>Pentapetalae</taxon>
        <taxon>asterids</taxon>
        <taxon>Ericales</taxon>
        <taxon>Theaceae</taxon>
        <taxon>Camellia</taxon>
    </lineage>
</organism>